<feature type="domain" description="Helicase-associated" evidence="3">
    <location>
        <begin position="880"/>
        <end position="955"/>
    </location>
</feature>
<feature type="coiled-coil region" evidence="1">
    <location>
        <begin position="1075"/>
        <end position="1102"/>
    </location>
</feature>
<dbReference type="Proteomes" id="UP001295423">
    <property type="component" value="Unassembled WGS sequence"/>
</dbReference>
<dbReference type="InterPro" id="IPR005114">
    <property type="entry name" value="Helicase_assoc"/>
</dbReference>
<feature type="region of interest" description="Disordered" evidence="2">
    <location>
        <begin position="738"/>
        <end position="772"/>
    </location>
</feature>
<feature type="domain" description="Helicase-associated" evidence="3">
    <location>
        <begin position="7"/>
        <end position="71"/>
    </location>
</feature>
<dbReference type="PANTHER" id="PTHR33418:SF1">
    <property type="entry name" value="HELICASE-ASSOCIATED DOMAIN-CONTAINING PROTEIN"/>
    <property type="match status" value="1"/>
</dbReference>
<feature type="domain" description="Helicase-associated" evidence="3">
    <location>
        <begin position="314"/>
        <end position="391"/>
    </location>
</feature>
<dbReference type="PANTHER" id="PTHR33418">
    <property type="entry name" value="HELICASE-ASSOCIATED"/>
    <property type="match status" value="1"/>
</dbReference>
<feature type="domain" description="Helicase-associated" evidence="3">
    <location>
        <begin position="774"/>
        <end position="841"/>
    </location>
</feature>
<feature type="compositionally biased region" description="Acidic residues" evidence="2">
    <location>
        <begin position="607"/>
        <end position="648"/>
    </location>
</feature>
<dbReference type="AlphaFoldDB" id="A0AAD2FL18"/>
<gene>
    <name evidence="4" type="ORF">CYCCA115_LOCUS6442</name>
</gene>
<keyword evidence="5" id="KW-1185">Reference proteome</keyword>
<organism evidence="4 5">
    <name type="scientific">Cylindrotheca closterium</name>
    <dbReference type="NCBI Taxonomy" id="2856"/>
    <lineage>
        <taxon>Eukaryota</taxon>
        <taxon>Sar</taxon>
        <taxon>Stramenopiles</taxon>
        <taxon>Ochrophyta</taxon>
        <taxon>Bacillariophyta</taxon>
        <taxon>Bacillariophyceae</taxon>
        <taxon>Bacillariophycidae</taxon>
        <taxon>Bacillariales</taxon>
        <taxon>Bacillariaceae</taxon>
        <taxon>Cylindrotheca</taxon>
    </lineage>
</organism>
<feature type="compositionally biased region" description="Basic and acidic residues" evidence="2">
    <location>
        <begin position="762"/>
        <end position="772"/>
    </location>
</feature>
<feature type="compositionally biased region" description="Basic residues" evidence="2">
    <location>
        <begin position="1013"/>
        <end position="1023"/>
    </location>
</feature>
<sequence>MITKPGWNDRLQQLIAYYEEYGDCLVPIDYEEEKGLGKWVETQRRERRKQVQGKPSILNTTRIAELESLNFNWDLEEMERDEESSWGSALSEDELPREGLLGGEDYEVLWNTKFGELKKLMKADHPSGGFVLTNDCSPSLGGWILQQRHQYRMRQSGLESRLTEEKIQKLEGIGFEFENNHLSDGEGDESDGEGEETSDDEYESQSMEVEEESDLDKEEESNPIWENRFSMLESHMKKYYPKSRFPNGAYVAPSKCRRLLSSWVMNQRYHYRLKQTGRERTKKQRLSNAQIQKLESIGFLWEEESESEEGEEGTAAWENKFNMLEKHMKRHYPESRFPNGAYVAPSSCKKQLAGWVSNQRYFYRLKQRGVKVTKKQQLSDAQIRKLESIGFLWEVEEDSDSDKLKPLWEYKFNMLEKHMKRHYPESRFPNGAYVAASKCKKSLGCWVQSQRYRYRLRQTGRKLNKNQTLSDVQIRKLESIGFLWEDNDEVDEDSELDDEEKLNPAWESKFKMLEKHMKKQYPESRFPNGAYVAPSTCSNKPLARWVLTQRYHYRLKQAGRNLGKKQILSDAQIRSLESIGFLWEDHDAWKPNAEFGSEAESSSAAEESNDEVESESEGDSSSEAEDSKDESSSESESSEDDDEEDDAESEKAGRSTSRWDVKFNMLKEHMEKNYPKSQYPNGAYIAQSKCNKQLSCWVRSQRYYYRLRQNTGKLDIKSLRDDRVRKLESIGFLWEDNDDWRPEPESEGWNPPESESESEPETEVRPKPDLNQDKWDFNFDRLQKVMSRHYPNGGYVVKKACGGRRLFTWCGRQRYQYRRKQAGYETPMTDDRVAKLESIGFFWEEGQQPNRTNRNMMNPQREQKDHVSSPQVQKKANGDRYWEVWYGQYKRLVQHMRRNYPASKYPNGAYVTAAKCEKRLGTWVLHQRSQHRSKIAGQVCQLTDARIEHLERIGFLWEKEETDGTPRSQPNSRRVAQEPEISDSDGEEVSEDESSSESPEEESEEDRPEPSRRKSGQQRKLAHRSMGDTGNKGGTPLPGRSGQQRKLAHRSMGDTGNKGGTPLPGRVSDLLGLTKKEIIDRLKLAEEDKSTLESQLKKARSDVQATRFENKLLTDVTRDLKRGIDTVRESHTTAMMEERAQSVQESKRRKLAEDRLEKARQLIPPELYDESIFS</sequence>
<name>A0AAD2FL18_9STRA</name>
<proteinExistence type="predicted"/>
<reference evidence="4" key="1">
    <citation type="submission" date="2023-08" db="EMBL/GenBank/DDBJ databases">
        <authorList>
            <person name="Audoor S."/>
            <person name="Bilcke G."/>
        </authorList>
    </citation>
    <scope>NUCLEOTIDE SEQUENCE</scope>
</reference>
<feature type="compositionally biased region" description="Acidic residues" evidence="2">
    <location>
        <begin position="980"/>
        <end position="1007"/>
    </location>
</feature>
<evidence type="ECO:0000259" key="3">
    <source>
        <dbReference type="Pfam" id="PF03457"/>
    </source>
</evidence>
<feature type="compositionally biased region" description="Acidic residues" evidence="2">
    <location>
        <begin position="185"/>
        <end position="221"/>
    </location>
</feature>
<comment type="caution">
    <text evidence="4">The sequence shown here is derived from an EMBL/GenBank/DDBJ whole genome shotgun (WGS) entry which is preliminary data.</text>
</comment>
<feature type="region of interest" description="Disordered" evidence="2">
    <location>
        <begin position="848"/>
        <end position="875"/>
    </location>
</feature>
<evidence type="ECO:0000313" key="4">
    <source>
        <dbReference type="EMBL" id="CAJ1939129.1"/>
    </source>
</evidence>
<accession>A0AAD2FL18</accession>
<feature type="region of interest" description="Disordered" evidence="2">
    <location>
        <begin position="958"/>
        <end position="1067"/>
    </location>
</feature>
<feature type="domain" description="Helicase-associated" evidence="3">
    <location>
        <begin position="505"/>
        <end position="581"/>
    </location>
</feature>
<evidence type="ECO:0000256" key="2">
    <source>
        <dbReference type="SAM" id="MobiDB-lite"/>
    </source>
</evidence>
<dbReference type="Gene3D" id="6.10.140.530">
    <property type="match status" value="9"/>
</dbReference>
<dbReference type="Pfam" id="PF03457">
    <property type="entry name" value="HA"/>
    <property type="match status" value="5"/>
</dbReference>
<evidence type="ECO:0000256" key="1">
    <source>
        <dbReference type="SAM" id="Coils"/>
    </source>
</evidence>
<keyword evidence="1" id="KW-0175">Coiled coil</keyword>
<evidence type="ECO:0000313" key="5">
    <source>
        <dbReference type="Proteomes" id="UP001295423"/>
    </source>
</evidence>
<feature type="region of interest" description="Disordered" evidence="2">
    <location>
        <begin position="178"/>
        <end position="222"/>
    </location>
</feature>
<feature type="compositionally biased region" description="Polar residues" evidence="2">
    <location>
        <begin position="965"/>
        <end position="974"/>
    </location>
</feature>
<protein>
    <recommendedName>
        <fullName evidence="3">Helicase-associated domain-containing protein</fullName>
    </recommendedName>
</protein>
<dbReference type="EMBL" id="CAKOGP040000779">
    <property type="protein sequence ID" value="CAJ1939129.1"/>
    <property type="molecule type" value="Genomic_DNA"/>
</dbReference>
<feature type="compositionally biased region" description="Polar residues" evidence="2">
    <location>
        <begin position="848"/>
        <end position="860"/>
    </location>
</feature>
<feature type="region of interest" description="Disordered" evidence="2">
    <location>
        <begin position="595"/>
        <end position="656"/>
    </location>
</feature>